<accession>A0ABV7F925</accession>
<evidence type="ECO:0000256" key="3">
    <source>
        <dbReference type="ARBA" id="ARBA00022989"/>
    </source>
</evidence>
<dbReference type="InterPro" id="IPR007430">
    <property type="entry name" value="VirB8"/>
</dbReference>
<dbReference type="InterPro" id="IPR035658">
    <property type="entry name" value="TrbF"/>
</dbReference>
<keyword evidence="4 5" id="KW-0472">Membrane</keyword>
<keyword evidence="3 5" id="KW-1133">Transmembrane helix</keyword>
<evidence type="ECO:0000259" key="6">
    <source>
        <dbReference type="Pfam" id="PF04335"/>
    </source>
</evidence>
<evidence type="ECO:0000256" key="2">
    <source>
        <dbReference type="ARBA" id="ARBA00022692"/>
    </source>
</evidence>
<reference evidence="8" key="1">
    <citation type="journal article" date="2019" name="Int. J. Syst. Evol. Microbiol.">
        <title>The Global Catalogue of Microorganisms (GCM) 10K type strain sequencing project: providing services to taxonomists for standard genome sequencing and annotation.</title>
        <authorList>
            <consortium name="The Broad Institute Genomics Platform"/>
            <consortium name="The Broad Institute Genome Sequencing Center for Infectious Disease"/>
            <person name="Wu L."/>
            <person name="Ma J."/>
        </authorList>
    </citation>
    <scope>NUCLEOTIDE SEQUENCE [LARGE SCALE GENOMIC DNA]</scope>
    <source>
        <strain evidence="8">KCTC 42986</strain>
    </source>
</reference>
<dbReference type="InterPro" id="IPR032710">
    <property type="entry name" value="NTF2-like_dom_sf"/>
</dbReference>
<name>A0ABV7F925_9BURK</name>
<keyword evidence="8" id="KW-1185">Reference proteome</keyword>
<comment type="caution">
    <text evidence="7">The sequence shown here is derived from an EMBL/GenBank/DDBJ whole genome shotgun (WGS) entry which is preliminary data.</text>
</comment>
<dbReference type="Gene3D" id="3.10.450.230">
    <property type="entry name" value="VirB8 protein"/>
    <property type="match status" value="1"/>
</dbReference>
<evidence type="ECO:0000313" key="7">
    <source>
        <dbReference type="EMBL" id="MFC3110191.1"/>
    </source>
</evidence>
<organism evidence="7 8">
    <name type="scientific">Undibacterium arcticum</name>
    <dbReference type="NCBI Taxonomy" id="1762892"/>
    <lineage>
        <taxon>Bacteria</taxon>
        <taxon>Pseudomonadati</taxon>
        <taxon>Pseudomonadota</taxon>
        <taxon>Betaproteobacteria</taxon>
        <taxon>Burkholderiales</taxon>
        <taxon>Oxalobacteraceae</taxon>
        <taxon>Undibacterium</taxon>
    </lineage>
</organism>
<dbReference type="Pfam" id="PF04335">
    <property type="entry name" value="VirB8"/>
    <property type="match status" value="1"/>
</dbReference>
<evidence type="ECO:0000313" key="8">
    <source>
        <dbReference type="Proteomes" id="UP001595530"/>
    </source>
</evidence>
<evidence type="ECO:0000256" key="4">
    <source>
        <dbReference type="ARBA" id="ARBA00023136"/>
    </source>
</evidence>
<dbReference type="CDD" id="cd16425">
    <property type="entry name" value="TrbF"/>
    <property type="match status" value="1"/>
</dbReference>
<dbReference type="Proteomes" id="UP001595530">
    <property type="component" value="Unassembled WGS sequence"/>
</dbReference>
<gene>
    <name evidence="7" type="ORF">ACFOFO_19870</name>
</gene>
<keyword evidence="2 5" id="KW-0812">Transmembrane</keyword>
<dbReference type="EMBL" id="JBHRTP010000071">
    <property type="protein sequence ID" value="MFC3110191.1"/>
    <property type="molecule type" value="Genomic_DNA"/>
</dbReference>
<proteinExistence type="predicted"/>
<comment type="subcellular location">
    <subcellularLocation>
        <location evidence="1">Membrane</location>
        <topology evidence="1">Single-pass membrane protein</topology>
    </subcellularLocation>
</comment>
<dbReference type="RefSeq" id="WP_390328569.1">
    <property type="nucleotide sequence ID" value="NZ_JBHRTP010000071.1"/>
</dbReference>
<evidence type="ECO:0000256" key="1">
    <source>
        <dbReference type="ARBA" id="ARBA00004167"/>
    </source>
</evidence>
<dbReference type="SUPFAM" id="SSF54427">
    <property type="entry name" value="NTF2-like"/>
    <property type="match status" value="1"/>
</dbReference>
<evidence type="ECO:0000256" key="5">
    <source>
        <dbReference type="SAM" id="Phobius"/>
    </source>
</evidence>
<protein>
    <submittedName>
        <fullName evidence="7">VirB8/TrbF family protein</fullName>
    </submittedName>
</protein>
<feature type="domain" description="Bacterial virulence protein VirB8" evidence="6">
    <location>
        <begin position="34"/>
        <end position="235"/>
    </location>
</feature>
<feature type="transmembrane region" description="Helical" evidence="5">
    <location>
        <begin position="49"/>
        <end position="71"/>
    </location>
</feature>
<sequence length="238" mass="27067">MGIFGSNQSKKDSFAAISDMGNAPLTAFAKAEIRFHEIYGSSKVEASRWFVFAVGSLVVIFMMAVAFYHFLPLKTAVPYMVTLNRETGAVAQTVEASKFQPDESVKSYFLSKWIEKMRTIDPYQTQKNIKEAYALTRDKAVQEFTEYLNEEKPIERLVKDSTLTRTVKFISINPGVEQNIAFIRVAEEERTGANKVTTNRYMFTIHYAMTPPKDGEELRKNPIGIYVTHFVKSEEIGN</sequence>